<evidence type="ECO:0000313" key="11">
    <source>
        <dbReference type="EMBL" id="KAF2993322.1"/>
    </source>
</evidence>
<feature type="compositionally biased region" description="Polar residues" evidence="8">
    <location>
        <begin position="1257"/>
        <end position="1266"/>
    </location>
</feature>
<feature type="region of interest" description="Disordered" evidence="8">
    <location>
        <begin position="66"/>
        <end position="85"/>
    </location>
</feature>
<dbReference type="InterPro" id="IPR013083">
    <property type="entry name" value="Znf_RING/FYVE/PHD"/>
</dbReference>
<dbReference type="InterPro" id="IPR017907">
    <property type="entry name" value="Znf_RING_CS"/>
</dbReference>
<dbReference type="SUPFAM" id="SSF52540">
    <property type="entry name" value="P-loop containing nucleoside triphosphate hydrolases"/>
    <property type="match status" value="2"/>
</dbReference>
<dbReference type="Pfam" id="PF00271">
    <property type="entry name" value="Helicase_C"/>
    <property type="match status" value="1"/>
</dbReference>
<dbReference type="FunFam" id="3.40.50.10810:FF:000059">
    <property type="entry name" value="SNF2 family helicase/ATPase, putative"/>
    <property type="match status" value="1"/>
</dbReference>
<dbReference type="CDD" id="cd18070">
    <property type="entry name" value="DEXQc_SHPRH"/>
    <property type="match status" value="1"/>
</dbReference>
<dbReference type="InterPro" id="IPR001650">
    <property type="entry name" value="Helicase_C-like"/>
</dbReference>
<evidence type="ECO:0000256" key="1">
    <source>
        <dbReference type="ARBA" id="ARBA00022723"/>
    </source>
</evidence>
<dbReference type="GO" id="GO:0006974">
    <property type="term" value="P:DNA damage response"/>
    <property type="evidence" value="ECO:0007669"/>
    <property type="project" value="TreeGrafter"/>
</dbReference>
<dbReference type="InterPro" id="IPR014001">
    <property type="entry name" value="Helicase_ATP-bd"/>
</dbReference>
<organism evidence="11 12">
    <name type="scientific">Curvularia kusanoi</name>
    <name type="common">Cochliobolus kusanoi</name>
    <dbReference type="NCBI Taxonomy" id="90978"/>
    <lineage>
        <taxon>Eukaryota</taxon>
        <taxon>Fungi</taxon>
        <taxon>Dikarya</taxon>
        <taxon>Ascomycota</taxon>
        <taxon>Pezizomycotina</taxon>
        <taxon>Dothideomycetes</taxon>
        <taxon>Pleosporomycetidae</taxon>
        <taxon>Pleosporales</taxon>
        <taxon>Pleosporineae</taxon>
        <taxon>Pleosporaceae</taxon>
        <taxon>Curvularia</taxon>
    </lineage>
</organism>
<keyword evidence="12" id="KW-1185">Reference proteome</keyword>
<dbReference type="SMART" id="SM00487">
    <property type="entry name" value="DEXDc"/>
    <property type="match status" value="1"/>
</dbReference>
<evidence type="ECO:0000313" key="12">
    <source>
        <dbReference type="Proteomes" id="UP000801428"/>
    </source>
</evidence>
<dbReference type="Gene3D" id="3.30.40.10">
    <property type="entry name" value="Zinc/RING finger domain, C3HC4 (zinc finger)"/>
    <property type="match status" value="1"/>
</dbReference>
<feature type="compositionally biased region" description="Basic and acidic residues" evidence="8">
    <location>
        <begin position="809"/>
        <end position="825"/>
    </location>
</feature>
<dbReference type="GO" id="GO:0016787">
    <property type="term" value="F:hydrolase activity"/>
    <property type="evidence" value="ECO:0007669"/>
    <property type="project" value="UniProtKB-KW"/>
</dbReference>
<dbReference type="SUPFAM" id="SSF57850">
    <property type="entry name" value="RING/U-box"/>
    <property type="match status" value="1"/>
</dbReference>
<dbReference type="GO" id="GO:0061630">
    <property type="term" value="F:ubiquitin protein ligase activity"/>
    <property type="evidence" value="ECO:0007669"/>
    <property type="project" value="TreeGrafter"/>
</dbReference>
<proteinExistence type="predicted"/>
<sequence length="1530" mass="172401">MSKTTYGWPVAPYRPRHRPRPHRAYIIPSSISHPRLGFPVVALQLGMVSFNLEAEVVTLKSHIASDNLGSRPRSASPPAQPGSQDVINSLGTLHAILTTADDVPDEDQDRPRKRRKIDTKDLSTGQPAYLPEDRSVVLARVSILLNFTPILSSAQPAPLVTQTEKHVIICLEKFVEVGAGQARLVLFDAHTDTDVDVLATIDAAALQAIEPHIKVATSLAHRRHDRKARTKHRAAFSRCKLAPSPNKPHTYKLDIELRWLLGISVVEDPSVTAHLMKEDLRLLSKYFPNTTIRSDVPWAPSDFYDAVYVPPIDLQVSPQIQHKLVDTTLYPFQQRAVDWLLRREGVAYSVNGKLEAISQDGTPASFTQAQDHDGTMCYISGLRGMIVSNLDAAKGDALQSLKGGILAEEMGLGKTVELIALISHHQRESRSGKVFDPNTGAQVCESGATLIITPPSILEQWRGELHTHAPELKVLHYKGLPPPTASKREHAAATVDEIMRYDVVLTTYGVLSKEIHHATPPPDRSSRHERRHERRKSPLVEISWWRVCLDEAQMVESGVSNAAKVARVIPRCNAWAVSGTPLRKDVQDLRGLLTFLRCDTFAQNKVIWGRLDKASFHAIFNQITLRHTKDKVRNDLRLPPQKRAIITIPFTAIEEQNYADLVRQMCDECWLGPEGEPLDADSDPSSPETLERMREWLVRLRQTCLHAHVGRKNKRALGARNGPLRTVHEVLEIMIDQNSTRWKSDAREMILNRIKMGHVMAYAGDVPNRAETALPFYTQALDETNTYVSMCREDLEQEQKKLGLSATTAEHDQESEAEEGVERENMGSITALRRSLRSFLELEHMCKFFIATAHHQIKDFLDSQQAETEQALREEQLETEWYEKAKTIRRELLRDVKITTQRQMRKVESGKPYRPLPSVDELPDLGGIESRRVLDTIDEISDFLNAQAAKIQIWRMKIVEILLMRLTDDDDDLETTGDEYENSLKAQDELYVSIMALRTLVADRNLAVHGLRDTLIEEELRTAEKRALDKDEDADKGHAPELLLEFAKQRRELMSTLHGGSLKGVVAELRSRITPLQWRAENDDNRAAVESSVLQKHLTRVQTIMSQQSKALLEMEKEQELFRGTMNQRLEYYRQFQHISDTVETYKEELDDKFDQAAFQVFDYRRKKCQEGANALKAKHAYLTNLRAEDQKSEGADCIICQETIEIGVLTTCGHKYCKECINQWWHAHRTCPLCKQKLKSSDFKDISLKPSEMPTEPSSQRSQSPAPIPLKTSDKSIYSDLSDTTLKEIKMIDLPGSYGSKIDMIAKHLLWIRANDPGAKSVVFSQYRDFLDVLETAFRAWKIGSSNIREKDGIEKFKKDPYIEAFLLDAKSDSSGLNLVNATYVFLCEPLINPAIELQAIARVHRIGQQRPTTVFMYLIGNTVEEAIYDISVARRLEHMKSVSEGVEGSTSASTSGAATPVAAQEKSLDKANSAEMEAAPLSQLLSKGGGGEAVQNDDLWQCLFGKPRRTGKEGIARGEEQMRIATGL</sequence>
<evidence type="ECO:0000256" key="5">
    <source>
        <dbReference type="ARBA" id="ARBA00022833"/>
    </source>
</evidence>
<dbReference type="Pfam" id="PF26021">
    <property type="entry name" value="Ferritin_C144_05"/>
    <property type="match status" value="1"/>
</dbReference>
<dbReference type="PROSITE" id="PS50089">
    <property type="entry name" value="ZF_RING_2"/>
    <property type="match status" value="1"/>
</dbReference>
<dbReference type="PANTHER" id="PTHR45865:SF1">
    <property type="entry name" value="E3 UBIQUITIN-PROTEIN LIGASE SHPRH"/>
    <property type="match status" value="1"/>
</dbReference>
<dbReference type="Gene3D" id="3.40.50.300">
    <property type="entry name" value="P-loop containing nucleotide triphosphate hydrolases"/>
    <property type="match status" value="1"/>
</dbReference>
<evidence type="ECO:0000256" key="8">
    <source>
        <dbReference type="SAM" id="MobiDB-lite"/>
    </source>
</evidence>
<dbReference type="InterPro" id="IPR027417">
    <property type="entry name" value="P-loop_NTPase"/>
</dbReference>
<evidence type="ECO:0000256" key="3">
    <source>
        <dbReference type="ARBA" id="ARBA00022771"/>
    </source>
</evidence>
<accession>A0A9P4W1P8</accession>
<dbReference type="GO" id="GO:0005524">
    <property type="term" value="F:ATP binding"/>
    <property type="evidence" value="ECO:0007669"/>
    <property type="project" value="InterPro"/>
</dbReference>
<feature type="domain" description="Helicase ATP-binding" evidence="10">
    <location>
        <begin position="395"/>
        <end position="599"/>
    </location>
</feature>
<dbReference type="GO" id="GO:0005634">
    <property type="term" value="C:nucleus"/>
    <property type="evidence" value="ECO:0007669"/>
    <property type="project" value="TreeGrafter"/>
</dbReference>
<dbReference type="InterPro" id="IPR052583">
    <property type="entry name" value="ATP-helicase/E3_Ub-Ligase"/>
</dbReference>
<dbReference type="InterPro" id="IPR049730">
    <property type="entry name" value="SNF2/RAD54-like_C"/>
</dbReference>
<dbReference type="InterPro" id="IPR001841">
    <property type="entry name" value="Znf_RING"/>
</dbReference>
<dbReference type="GO" id="GO:0000209">
    <property type="term" value="P:protein polyubiquitination"/>
    <property type="evidence" value="ECO:0007669"/>
    <property type="project" value="TreeGrafter"/>
</dbReference>
<keyword evidence="2" id="KW-0547">Nucleotide-binding</keyword>
<dbReference type="EMBL" id="SWKU01000055">
    <property type="protein sequence ID" value="KAF2993322.1"/>
    <property type="molecule type" value="Genomic_DNA"/>
</dbReference>
<keyword evidence="4" id="KW-0378">Hydrolase</keyword>
<keyword evidence="6" id="KW-0067">ATP-binding</keyword>
<feature type="compositionally biased region" description="Low complexity" evidence="8">
    <location>
        <begin position="69"/>
        <end position="84"/>
    </location>
</feature>
<dbReference type="InterPro" id="IPR059033">
    <property type="entry name" value="C144_05_dom"/>
</dbReference>
<keyword evidence="1" id="KW-0479">Metal-binding</keyword>
<dbReference type="InterPro" id="IPR000330">
    <property type="entry name" value="SNF2_N"/>
</dbReference>
<evidence type="ECO:0000256" key="2">
    <source>
        <dbReference type="ARBA" id="ARBA00022741"/>
    </source>
</evidence>
<feature type="domain" description="RING-type" evidence="9">
    <location>
        <begin position="1198"/>
        <end position="1236"/>
    </location>
</feature>
<evidence type="ECO:0000256" key="7">
    <source>
        <dbReference type="PROSITE-ProRule" id="PRU00175"/>
    </source>
</evidence>
<feature type="region of interest" description="Disordered" evidence="8">
    <location>
        <begin position="1250"/>
        <end position="1276"/>
    </location>
</feature>
<dbReference type="Pfam" id="PF00176">
    <property type="entry name" value="SNF2-rel_dom"/>
    <property type="match status" value="1"/>
</dbReference>
<dbReference type="CDD" id="cd18793">
    <property type="entry name" value="SF2_C_SNF"/>
    <property type="match status" value="1"/>
</dbReference>
<evidence type="ECO:0000259" key="10">
    <source>
        <dbReference type="PROSITE" id="PS51192"/>
    </source>
</evidence>
<dbReference type="Proteomes" id="UP000801428">
    <property type="component" value="Unassembled WGS sequence"/>
</dbReference>
<feature type="region of interest" description="Disordered" evidence="8">
    <location>
        <begin position="1446"/>
        <end position="1475"/>
    </location>
</feature>
<feature type="region of interest" description="Disordered" evidence="8">
    <location>
        <begin position="98"/>
        <end position="126"/>
    </location>
</feature>
<protein>
    <recommendedName>
        <fullName evidence="13">ATP-dependent DNA helicase</fullName>
    </recommendedName>
</protein>
<dbReference type="InterPro" id="IPR038718">
    <property type="entry name" value="SNF2-like_sf"/>
</dbReference>
<name>A0A9P4W1P8_CURKU</name>
<dbReference type="GO" id="GO:0008270">
    <property type="term" value="F:zinc ion binding"/>
    <property type="evidence" value="ECO:0007669"/>
    <property type="project" value="UniProtKB-KW"/>
</dbReference>
<evidence type="ECO:0000259" key="9">
    <source>
        <dbReference type="PROSITE" id="PS50089"/>
    </source>
</evidence>
<dbReference type="PROSITE" id="PS00518">
    <property type="entry name" value="ZF_RING_1"/>
    <property type="match status" value="1"/>
</dbReference>
<evidence type="ECO:0000256" key="6">
    <source>
        <dbReference type="ARBA" id="ARBA00022840"/>
    </source>
</evidence>
<evidence type="ECO:0008006" key="13">
    <source>
        <dbReference type="Google" id="ProtNLM"/>
    </source>
</evidence>
<dbReference type="OrthoDB" id="5330228at2759"/>
<dbReference type="PANTHER" id="PTHR45865">
    <property type="entry name" value="E3 UBIQUITIN-PROTEIN LIGASE SHPRH FAMILY MEMBER"/>
    <property type="match status" value="1"/>
</dbReference>
<reference evidence="11" key="1">
    <citation type="submission" date="2019-04" db="EMBL/GenBank/DDBJ databases">
        <title>Sequencing of skin fungus with MAO and IRED activity.</title>
        <authorList>
            <person name="Marsaioli A.J."/>
            <person name="Bonatto J.M.C."/>
            <person name="Reis Junior O."/>
        </authorList>
    </citation>
    <scope>NUCLEOTIDE SEQUENCE</scope>
    <source>
        <strain evidence="11">30M1</strain>
    </source>
</reference>
<dbReference type="Gene3D" id="3.40.50.10810">
    <property type="entry name" value="Tandem AAA-ATPase domain"/>
    <property type="match status" value="1"/>
</dbReference>
<keyword evidence="3 7" id="KW-0863">Zinc-finger</keyword>
<gene>
    <name evidence="11" type="ORF">E8E13_001396</name>
</gene>
<dbReference type="PROSITE" id="PS51192">
    <property type="entry name" value="HELICASE_ATP_BIND_1"/>
    <property type="match status" value="1"/>
</dbReference>
<dbReference type="Pfam" id="PF13920">
    <property type="entry name" value="zf-C3HC4_3"/>
    <property type="match status" value="1"/>
</dbReference>
<comment type="caution">
    <text evidence="11">The sequence shown here is derived from an EMBL/GenBank/DDBJ whole genome shotgun (WGS) entry which is preliminary data.</text>
</comment>
<dbReference type="SMART" id="SM00184">
    <property type="entry name" value="RING"/>
    <property type="match status" value="1"/>
</dbReference>
<feature type="compositionally biased region" description="Low complexity" evidence="8">
    <location>
        <begin position="1446"/>
        <end position="1465"/>
    </location>
</feature>
<feature type="region of interest" description="Disordered" evidence="8">
    <location>
        <begin position="515"/>
        <end position="534"/>
    </location>
</feature>
<feature type="region of interest" description="Disordered" evidence="8">
    <location>
        <begin position="803"/>
        <end position="826"/>
    </location>
</feature>
<evidence type="ECO:0000256" key="4">
    <source>
        <dbReference type="ARBA" id="ARBA00022801"/>
    </source>
</evidence>
<keyword evidence="5" id="KW-0862">Zinc</keyword>